<accession>A0A9P3G7D3</accession>
<evidence type="ECO:0000313" key="2">
    <source>
        <dbReference type="Proteomes" id="UP000703269"/>
    </source>
</evidence>
<keyword evidence="2" id="KW-1185">Reference proteome</keyword>
<proteinExistence type="predicted"/>
<gene>
    <name evidence="1" type="ORF">PsYK624_049470</name>
</gene>
<sequence>MPDQASYHFVADYSDTVQEGLPGVVVPQQVYKPPAGQPEYKRLHRISFTHNGLPGIRLADALRLPIPNLHRAQSKPMLSETGTRVALRIMWPGYAPWSHQNAIDIFDHTLQANPATLERIAHRIATLFRGFCEEKSRERSREPSWQLRHDSFDKLYLVELRHVSKGSWQPVICWDMA</sequence>
<name>A0A9P3G7D3_9APHY</name>
<organism evidence="1 2">
    <name type="scientific">Phanerochaete sordida</name>
    <dbReference type="NCBI Taxonomy" id="48140"/>
    <lineage>
        <taxon>Eukaryota</taxon>
        <taxon>Fungi</taxon>
        <taxon>Dikarya</taxon>
        <taxon>Basidiomycota</taxon>
        <taxon>Agaricomycotina</taxon>
        <taxon>Agaricomycetes</taxon>
        <taxon>Polyporales</taxon>
        <taxon>Phanerochaetaceae</taxon>
        <taxon>Phanerochaete</taxon>
    </lineage>
</organism>
<dbReference type="Proteomes" id="UP000703269">
    <property type="component" value="Unassembled WGS sequence"/>
</dbReference>
<dbReference type="OrthoDB" id="2799313at2759"/>
<dbReference type="EMBL" id="BPQB01000010">
    <property type="protein sequence ID" value="GJE88860.1"/>
    <property type="molecule type" value="Genomic_DNA"/>
</dbReference>
<dbReference type="AlphaFoldDB" id="A0A9P3G7D3"/>
<protein>
    <submittedName>
        <fullName evidence="1">Uncharacterized protein</fullName>
    </submittedName>
</protein>
<reference evidence="1 2" key="1">
    <citation type="submission" date="2021-08" db="EMBL/GenBank/DDBJ databases">
        <title>Draft Genome Sequence of Phanerochaete sordida strain YK-624.</title>
        <authorList>
            <person name="Mori T."/>
            <person name="Dohra H."/>
            <person name="Suzuki T."/>
            <person name="Kawagishi H."/>
            <person name="Hirai H."/>
        </authorList>
    </citation>
    <scope>NUCLEOTIDE SEQUENCE [LARGE SCALE GENOMIC DNA]</scope>
    <source>
        <strain evidence="1 2">YK-624</strain>
    </source>
</reference>
<evidence type="ECO:0000313" key="1">
    <source>
        <dbReference type="EMBL" id="GJE88860.1"/>
    </source>
</evidence>
<comment type="caution">
    <text evidence="1">The sequence shown here is derived from an EMBL/GenBank/DDBJ whole genome shotgun (WGS) entry which is preliminary data.</text>
</comment>